<name>A0A0A2VC62_9BACI</name>
<keyword evidence="2" id="KW-1185">Reference proteome</keyword>
<evidence type="ECO:0000313" key="1">
    <source>
        <dbReference type="EMBL" id="KGP91255.1"/>
    </source>
</evidence>
<dbReference type="EMBL" id="AVBG01000007">
    <property type="protein sequence ID" value="KGP91255.1"/>
    <property type="molecule type" value="Genomic_DNA"/>
</dbReference>
<proteinExistence type="predicted"/>
<gene>
    <name evidence="1" type="ORF">N780_08580</name>
</gene>
<protein>
    <submittedName>
        <fullName evidence="1">Uncharacterized protein</fullName>
    </submittedName>
</protein>
<accession>A0A0A2VC62</accession>
<evidence type="ECO:0000313" key="2">
    <source>
        <dbReference type="Proteomes" id="UP000030153"/>
    </source>
</evidence>
<organism evidence="1 2">
    <name type="scientific">Pontibacillus chungwhensis BH030062</name>
    <dbReference type="NCBI Taxonomy" id="1385513"/>
    <lineage>
        <taxon>Bacteria</taxon>
        <taxon>Bacillati</taxon>
        <taxon>Bacillota</taxon>
        <taxon>Bacilli</taxon>
        <taxon>Bacillales</taxon>
        <taxon>Bacillaceae</taxon>
        <taxon>Pontibacillus</taxon>
    </lineage>
</organism>
<dbReference type="STRING" id="1385513.N780_08580"/>
<dbReference type="RefSeq" id="WP_036783651.1">
    <property type="nucleotide sequence ID" value="NZ_AVBG01000007.1"/>
</dbReference>
<dbReference type="OrthoDB" id="2963177at2"/>
<dbReference type="AlphaFoldDB" id="A0A0A2VC62"/>
<dbReference type="eggNOG" id="ENOG5032C4E">
    <property type="taxonomic scope" value="Bacteria"/>
</dbReference>
<dbReference type="Proteomes" id="UP000030153">
    <property type="component" value="Unassembled WGS sequence"/>
</dbReference>
<sequence>MSQAIALYPTIDEQLTTKLGFEPGPFKFSYTTDVVQDMETQYLDVNSSVSLIKFEDPGYQWDPDNKNLIVRRTSYISNPAFLFGQYGVVPKDAELAVGVLWSSKSVNMRGAQKLTTFNAASASPVQIDLDLDFSPGNLKHELYLEMIVYISKPGNAGDNETHLGNQPGLILGTIDTTRIVLEGNGSVFPIVEVAEETMPLWWVVCAWTDILEDGFDEENVKICINTAHKNFDQVYSGKKIQDSPLFLEIMASSLQTIIHKAQESGSWQNVKSGDDLVPGSIGAAIHYFITTFGWDVSSPESLSFSIRQYLEDHM</sequence>
<reference evidence="1 2" key="1">
    <citation type="submission" date="2013-08" db="EMBL/GenBank/DDBJ databases">
        <title>Genome of Pontibacillus chungwhensis.</title>
        <authorList>
            <person name="Wang Q."/>
            <person name="Wang G."/>
        </authorList>
    </citation>
    <scope>NUCLEOTIDE SEQUENCE [LARGE SCALE GENOMIC DNA]</scope>
    <source>
        <strain evidence="1 2">BH030062</strain>
    </source>
</reference>
<comment type="caution">
    <text evidence="1">The sequence shown here is derived from an EMBL/GenBank/DDBJ whole genome shotgun (WGS) entry which is preliminary data.</text>
</comment>